<name>A0ABT2I4B9_9SPHN</name>
<dbReference type="Gene3D" id="3.40.50.1820">
    <property type="entry name" value="alpha/beta hydrolase"/>
    <property type="match status" value="1"/>
</dbReference>
<keyword evidence="3" id="KW-1185">Reference proteome</keyword>
<evidence type="ECO:0000313" key="2">
    <source>
        <dbReference type="EMBL" id="MCT2399656.1"/>
    </source>
</evidence>
<gene>
    <name evidence="2" type="ORF">NZK81_08840</name>
</gene>
<dbReference type="RefSeq" id="WP_260045985.1">
    <property type="nucleotide sequence ID" value="NZ_JANZXA010000005.1"/>
</dbReference>
<dbReference type="InterPro" id="IPR022742">
    <property type="entry name" value="Hydrolase_4"/>
</dbReference>
<reference evidence="2" key="1">
    <citation type="submission" date="2022-09" db="EMBL/GenBank/DDBJ databases">
        <title>Novosphingobium sp. Nov., a polycyclic aromatic hydrocarbon-degrading bacterium isolated form mangrove sediments in HongKong.</title>
        <authorList>
            <person name="Hu Z."/>
        </authorList>
    </citation>
    <scope>NUCLEOTIDE SEQUENCE</scope>
    <source>
        <strain evidence="2">HK4-1</strain>
    </source>
</reference>
<dbReference type="Pfam" id="PF12146">
    <property type="entry name" value="Hydrolase_4"/>
    <property type="match status" value="1"/>
</dbReference>
<comment type="caution">
    <text evidence="2">The sequence shown here is derived from an EMBL/GenBank/DDBJ whole genome shotgun (WGS) entry which is preliminary data.</text>
</comment>
<dbReference type="InterPro" id="IPR051044">
    <property type="entry name" value="MAG_DAG_Lipase"/>
</dbReference>
<dbReference type="Proteomes" id="UP001165583">
    <property type="component" value="Unassembled WGS sequence"/>
</dbReference>
<dbReference type="EMBL" id="JANZXA010000005">
    <property type="protein sequence ID" value="MCT2399656.1"/>
    <property type="molecule type" value="Genomic_DNA"/>
</dbReference>
<proteinExistence type="predicted"/>
<dbReference type="GO" id="GO:0016787">
    <property type="term" value="F:hydrolase activity"/>
    <property type="evidence" value="ECO:0007669"/>
    <property type="project" value="UniProtKB-KW"/>
</dbReference>
<protein>
    <submittedName>
        <fullName evidence="2">Alpha/beta hydrolase</fullName>
    </submittedName>
</protein>
<evidence type="ECO:0000313" key="3">
    <source>
        <dbReference type="Proteomes" id="UP001165583"/>
    </source>
</evidence>
<sequence length="312" mass="35064">MRRTVPADARETTWHAADGHGIRRLDWPAPADARRGSLLFMPGRADTYEKWLETLAEWHREGWGVTSADWRGQSYSGRLGRDALTGHIDDFATWVDDYAALWADWAARTPPPHVAVAHSMGGHIVLRAVTEGKVRPDALVLSAPMLGLHPDWMPSSVLHVIARMIAGLGDPRRPAWSGNEKPQVIPHSRYRLLTHDLSRYEDEEWWRTTRPAILMGAASWGWIERALASIRLLEAPDLLEAVDVPTLILATRKDGLVSWAAVRRAAARLPKAELVAFGKECRHEILREVDPVRDRAINAIREFLDRVVPARG</sequence>
<feature type="domain" description="Serine aminopeptidase S33" evidence="1">
    <location>
        <begin position="34"/>
        <end position="290"/>
    </location>
</feature>
<accession>A0ABT2I4B9</accession>
<dbReference type="PANTHER" id="PTHR11614">
    <property type="entry name" value="PHOSPHOLIPASE-RELATED"/>
    <property type="match status" value="1"/>
</dbReference>
<keyword evidence="2" id="KW-0378">Hydrolase</keyword>
<dbReference type="SUPFAM" id="SSF53474">
    <property type="entry name" value="alpha/beta-Hydrolases"/>
    <property type="match status" value="1"/>
</dbReference>
<dbReference type="InterPro" id="IPR029058">
    <property type="entry name" value="AB_hydrolase_fold"/>
</dbReference>
<evidence type="ECO:0000259" key="1">
    <source>
        <dbReference type="Pfam" id="PF12146"/>
    </source>
</evidence>
<organism evidence="2 3">
    <name type="scientific">Novosphingobium mangrovi</name>
    <name type="common">ex Huang et al. 2023</name>
    <dbReference type="NCBI Taxonomy" id="2976432"/>
    <lineage>
        <taxon>Bacteria</taxon>
        <taxon>Pseudomonadati</taxon>
        <taxon>Pseudomonadota</taxon>
        <taxon>Alphaproteobacteria</taxon>
        <taxon>Sphingomonadales</taxon>
        <taxon>Sphingomonadaceae</taxon>
        <taxon>Novosphingobium</taxon>
    </lineage>
</organism>